<dbReference type="Gene3D" id="3.30.460.40">
    <property type="match status" value="1"/>
</dbReference>
<reference evidence="1 2" key="1">
    <citation type="journal article" date="2017" name="Curr. Microbiol.">
        <title>Mucilaginibacter ginsenosidivorans sp. nov., Isolated from Soil of Ginseng Field.</title>
        <authorList>
            <person name="Kim M.M."/>
            <person name="Siddiqi M.Z."/>
            <person name="Im W.T."/>
        </authorList>
    </citation>
    <scope>NUCLEOTIDE SEQUENCE [LARGE SCALE GENOMIC DNA]</scope>
    <source>
        <strain evidence="1 2">Gsoil 3017</strain>
    </source>
</reference>
<dbReference type="Proteomes" id="UP000321479">
    <property type="component" value="Chromosome"/>
</dbReference>
<proteinExistence type="predicted"/>
<name>A0A5B8UU53_9SPHI</name>
<protein>
    <recommendedName>
        <fullName evidence="3">Nucleotidyltransferase family protein</fullName>
    </recommendedName>
</protein>
<dbReference type="AlphaFoldDB" id="A0A5B8UU53"/>
<evidence type="ECO:0000313" key="1">
    <source>
        <dbReference type="EMBL" id="QEC62429.1"/>
    </source>
</evidence>
<evidence type="ECO:0000313" key="2">
    <source>
        <dbReference type="Proteomes" id="UP000321479"/>
    </source>
</evidence>
<dbReference type="KEGG" id="mgin:FRZ54_07460"/>
<gene>
    <name evidence="1" type="ORF">FRZ54_07460</name>
</gene>
<evidence type="ECO:0008006" key="3">
    <source>
        <dbReference type="Google" id="ProtNLM"/>
    </source>
</evidence>
<dbReference type="EMBL" id="CP042436">
    <property type="protein sequence ID" value="QEC62429.1"/>
    <property type="molecule type" value="Genomic_DNA"/>
</dbReference>
<keyword evidence="2" id="KW-1185">Reference proteome</keyword>
<sequence length="156" mass="18458">MTNNLPFVNKIIQRLTKSGISTILFGGWAQELTRMISPKSHKDIDLLFINKDFRLVDKFINENSDILEITTKRYLHKRAFMLDGVMIEIILIQQEKKEFVSWFWGEYKLTWPAIKPICYTTDTKQIVRVASPDVLRFYTDNYQNINKLRQKILRAA</sequence>
<dbReference type="OrthoDB" id="9798081at2"/>
<accession>A0A5B8UU53</accession>
<organism evidence="1 2">
    <name type="scientific">Mucilaginibacter ginsenosidivorans</name>
    <dbReference type="NCBI Taxonomy" id="398053"/>
    <lineage>
        <taxon>Bacteria</taxon>
        <taxon>Pseudomonadati</taxon>
        <taxon>Bacteroidota</taxon>
        <taxon>Sphingobacteriia</taxon>
        <taxon>Sphingobacteriales</taxon>
        <taxon>Sphingobacteriaceae</taxon>
        <taxon>Mucilaginibacter</taxon>
    </lineage>
</organism>
<dbReference type="RefSeq" id="WP_147031006.1">
    <property type="nucleotide sequence ID" value="NZ_CP042436.1"/>
</dbReference>